<feature type="domain" description="Transposase TnpC homeodomain" evidence="2">
    <location>
        <begin position="56"/>
        <end position="110"/>
    </location>
</feature>
<evidence type="ECO:0000256" key="1">
    <source>
        <dbReference type="SAM" id="Coils"/>
    </source>
</evidence>
<feature type="coiled-coil region" evidence="1">
    <location>
        <begin position="11"/>
        <end position="38"/>
    </location>
</feature>
<dbReference type="Pfam" id="PF13007">
    <property type="entry name" value="LZ_Tnp_IS66"/>
    <property type="match status" value="1"/>
</dbReference>
<protein>
    <recommendedName>
        <fullName evidence="2">Transposase TnpC homeodomain domain-containing protein</fullName>
    </recommendedName>
</protein>
<dbReference type="Proteomes" id="UP000460257">
    <property type="component" value="Unassembled WGS sequence"/>
</dbReference>
<keyword evidence="4" id="KW-1185">Reference proteome</keyword>
<organism evidence="3 4">
    <name type="scientific">Candidatus Weimeria bifida</name>
    <dbReference type="NCBI Taxonomy" id="2599074"/>
    <lineage>
        <taxon>Bacteria</taxon>
        <taxon>Bacillati</taxon>
        <taxon>Bacillota</taxon>
        <taxon>Clostridia</taxon>
        <taxon>Lachnospirales</taxon>
        <taxon>Lachnospiraceae</taxon>
        <taxon>Candidatus Weimeria</taxon>
    </lineage>
</organism>
<evidence type="ECO:0000259" key="2">
    <source>
        <dbReference type="Pfam" id="PF13007"/>
    </source>
</evidence>
<evidence type="ECO:0000313" key="3">
    <source>
        <dbReference type="EMBL" id="MQN01129.1"/>
    </source>
</evidence>
<dbReference type="AlphaFoldDB" id="A0A6N7IXZ9"/>
<evidence type="ECO:0000313" key="4">
    <source>
        <dbReference type="Proteomes" id="UP000460257"/>
    </source>
</evidence>
<comment type="caution">
    <text evidence="3">The sequence shown here is derived from an EMBL/GenBank/DDBJ whole genome shotgun (WGS) entry which is preliminary data.</text>
</comment>
<keyword evidence="1" id="KW-0175">Coiled coil</keyword>
<gene>
    <name evidence="3" type="ORF">FRC54_04145</name>
</gene>
<dbReference type="EMBL" id="VOGC01000003">
    <property type="protein sequence ID" value="MQN01129.1"/>
    <property type="molecule type" value="Genomic_DNA"/>
</dbReference>
<proteinExistence type="predicted"/>
<accession>A0A6N7IXZ9</accession>
<name>A0A6N7IXZ9_9FIRM</name>
<reference evidence="3" key="1">
    <citation type="journal article" date="2020" name="Appl. Environ. Microbiol.">
        <title>Medium-Chain Fatty Acid Synthesis by 'Candidatus Weimeria bifida' gen. nov., sp. nov., and 'Candidatus Pseudoramibacter fermentans' sp. nov.</title>
        <authorList>
            <person name="Scarborough M.J."/>
            <person name="Myers K.S."/>
            <person name="Donohue T.J."/>
            <person name="Noguera D.R."/>
        </authorList>
    </citation>
    <scope>NUCLEOTIDE SEQUENCE</scope>
    <source>
        <strain evidence="3">LCO1.1</strain>
    </source>
</reference>
<sequence>MNSKGGSTVGASAAELKNRKLRDTIKQLNTTIDTLNSLISTLQTTISEQNTREQNYKEQIDYLTKKLFGRSSEKKVGDIPGQMSLFNEAEMTVDQRQMTVPVKAHTRKKR</sequence>
<dbReference type="InterPro" id="IPR024463">
    <property type="entry name" value="Transposase_TnpC_homeodom"/>
</dbReference>